<reference evidence="2 3" key="1">
    <citation type="submission" date="2024-03" db="EMBL/GenBank/DDBJ databases">
        <title>Natural products discovery in diverse microorganisms through a two-stage MS feature dereplication strategy.</title>
        <authorList>
            <person name="Zhang R."/>
        </authorList>
    </citation>
    <scope>NUCLEOTIDE SEQUENCE [LARGE SCALE GENOMIC DNA]</scope>
    <source>
        <strain evidence="2 3">18930</strain>
    </source>
</reference>
<gene>
    <name evidence="2" type="ORF">WDS16_03390</name>
</gene>
<dbReference type="Proteomes" id="UP001432000">
    <property type="component" value="Chromosome"/>
</dbReference>
<keyword evidence="3" id="KW-1185">Reference proteome</keyword>
<dbReference type="EMBL" id="CP147846">
    <property type="protein sequence ID" value="WXG69615.1"/>
    <property type="molecule type" value="Genomic_DNA"/>
</dbReference>
<evidence type="ECO:0000313" key="2">
    <source>
        <dbReference type="EMBL" id="WXG69615.1"/>
    </source>
</evidence>
<organism evidence="2 3">
    <name type="scientific">Rhodococcus sovatensis</name>
    <dbReference type="NCBI Taxonomy" id="1805840"/>
    <lineage>
        <taxon>Bacteria</taxon>
        <taxon>Bacillati</taxon>
        <taxon>Actinomycetota</taxon>
        <taxon>Actinomycetes</taxon>
        <taxon>Mycobacteriales</taxon>
        <taxon>Nocardiaceae</taxon>
        <taxon>Rhodococcus</taxon>
    </lineage>
</organism>
<accession>A0ABZ2PK98</accession>
<sequence>MTDESLPTPYSEDDQDFLASAGIAVSVQPEGVLVSGSEVAVAGYLARIKDLAGDAVQVTGVDKSSFTSAAAVAGAAATNAVGQGQFVRLSPESLKMLQSYRVMPGTGGYNRMTVVDASHKFRGQMQWQSVSMTPTRALGVQLLAVQIALQTAVQSVADAVERVQGTVDKILVLAQASQVGDVVGNHEALSRIAKVHEETGALPTADWDSIASLGPALEVGVARLREHAKRTVAGFDSLKPVQDRASYLKNAVEDKRLGETLQLLVIAEQSLYLWQKMRIERVRATEPEHLETVVKSARALLLEHFERDGELLIHARSELANYATVKPLEIVRWMSTSDLKRDMTSLRQDLDDFANARGSQVAGWIEHEDPSVGDALAEVGNRAKAVGGAAVAIGSKAADIGASGLGWLGRNLQNVASSRGKDESSEAKPPIEIKE</sequence>
<proteinExistence type="predicted"/>
<name>A0ABZ2PK98_9NOCA</name>
<evidence type="ECO:0000256" key="1">
    <source>
        <dbReference type="SAM" id="MobiDB-lite"/>
    </source>
</evidence>
<evidence type="ECO:0000313" key="3">
    <source>
        <dbReference type="Proteomes" id="UP001432000"/>
    </source>
</evidence>
<feature type="region of interest" description="Disordered" evidence="1">
    <location>
        <begin position="416"/>
        <end position="435"/>
    </location>
</feature>
<dbReference type="RefSeq" id="WP_338890496.1">
    <property type="nucleotide sequence ID" value="NZ_CP147846.1"/>
</dbReference>
<feature type="compositionally biased region" description="Basic and acidic residues" evidence="1">
    <location>
        <begin position="419"/>
        <end position="435"/>
    </location>
</feature>
<protein>
    <submittedName>
        <fullName evidence="2">Uncharacterized protein</fullName>
    </submittedName>
</protein>